<comment type="subunit">
    <text evidence="4">Component of the lipopolysaccharide transport and assembly complex.</text>
</comment>
<evidence type="ECO:0000256" key="2">
    <source>
        <dbReference type="ARBA" id="ARBA00023136"/>
    </source>
</evidence>
<organism evidence="7 8">
    <name type="scientific">Novosphingobium kalidii</name>
    <dbReference type="NCBI Taxonomy" id="3230299"/>
    <lineage>
        <taxon>Bacteria</taxon>
        <taxon>Pseudomonadati</taxon>
        <taxon>Pseudomonadota</taxon>
        <taxon>Alphaproteobacteria</taxon>
        <taxon>Sphingomonadales</taxon>
        <taxon>Sphingomonadaceae</taxon>
        <taxon>Novosphingobium</taxon>
    </lineage>
</organism>
<evidence type="ECO:0000313" key="7">
    <source>
        <dbReference type="EMBL" id="MET1754641.1"/>
    </source>
</evidence>
<feature type="signal peptide" evidence="4">
    <location>
        <begin position="1"/>
        <end position="39"/>
    </location>
</feature>
<feature type="domain" description="Organic solvent tolerance-like N-terminal" evidence="5">
    <location>
        <begin position="72"/>
        <end position="138"/>
    </location>
</feature>
<dbReference type="Pfam" id="PF03968">
    <property type="entry name" value="LptD_N"/>
    <property type="match status" value="1"/>
</dbReference>
<proteinExistence type="inferred from homology"/>
<evidence type="ECO:0000256" key="4">
    <source>
        <dbReference type="HAMAP-Rule" id="MF_01411"/>
    </source>
</evidence>
<dbReference type="InterPro" id="IPR050218">
    <property type="entry name" value="LptD"/>
</dbReference>
<feature type="chain" id="PRO_5044923472" description="LPS-assembly protein LptD" evidence="4">
    <location>
        <begin position="40"/>
        <end position="765"/>
    </location>
</feature>
<gene>
    <name evidence="4 7" type="primary">lptD</name>
    <name evidence="7" type="ORF">ABVV53_04090</name>
</gene>
<feature type="domain" description="LptD C-terminal" evidence="6">
    <location>
        <begin position="324"/>
        <end position="691"/>
    </location>
</feature>
<dbReference type="PANTHER" id="PTHR30189">
    <property type="entry name" value="LPS-ASSEMBLY PROTEIN"/>
    <property type="match status" value="1"/>
</dbReference>
<dbReference type="InterPro" id="IPR007543">
    <property type="entry name" value="LptD_C"/>
</dbReference>
<evidence type="ECO:0000259" key="5">
    <source>
        <dbReference type="Pfam" id="PF03968"/>
    </source>
</evidence>
<comment type="function">
    <text evidence="4">Involved in the assembly of lipopolysaccharide (LPS) at the surface of the outer membrane.</text>
</comment>
<keyword evidence="3 4" id="KW-0998">Cell outer membrane</keyword>
<name>A0ABV2CYG2_9SPHN</name>
<keyword evidence="8" id="KW-1185">Reference proteome</keyword>
<evidence type="ECO:0000259" key="6">
    <source>
        <dbReference type="Pfam" id="PF04453"/>
    </source>
</evidence>
<comment type="similarity">
    <text evidence="4">Belongs to the LptD family.</text>
</comment>
<evidence type="ECO:0000256" key="1">
    <source>
        <dbReference type="ARBA" id="ARBA00022729"/>
    </source>
</evidence>
<evidence type="ECO:0000313" key="8">
    <source>
        <dbReference type="Proteomes" id="UP001548713"/>
    </source>
</evidence>
<comment type="caution">
    <text evidence="7">The sequence shown here is derived from an EMBL/GenBank/DDBJ whole genome shotgun (WGS) entry which is preliminary data.</text>
</comment>
<dbReference type="RefSeq" id="WP_353983113.1">
    <property type="nucleotide sequence ID" value="NZ_JBEWLY010000008.1"/>
</dbReference>
<sequence precursor="true">MPPALSSPPQAPSRCLRPLPLSTLTAGLIALTLPTQTWAQDIARPLPDEPASAMPPAPPPASGDEIPIAFAADKVEYAQNSEEVTAIGNVVLRRDDQSVRADTVNWNQETGQIVASGNVRLVDENGNQLFTDRVELTDELKTGAMEHLLIAMRQGGRLAAAQGRRIDNGNVILTSAAYTGCAVEDAEGCPKEPSWRVTAREVVYDDTAGRITFRGARLEVFNLIQLPLPGLRISTEGGSVSGLLVPDIRSSPSNGLEVAGSYYWQIAKNRDLTATAHIFTEAAPMISGQYRALTEKGAYQITGYATASSRIPIAGGATGSESDFRGYIFANGKLQFDPIWSLTASIRRATDRTFLRRYDISRDDRLRSMIEVERIDRDSYLSISGWSTQTMRRGVSQGQIPVAFPLIDYRHRFADPLLGGTIETQLNTLALTRADGQDTQRAFARTQWSLRRLTEWGQEVTVTGLLRGDVYHSSDNELTTVDLYRGEEGWQGRGIATAAVDVRWPLVGTIFGGTQVLTPRVQLVATPDTPNLEIPNEDARAVDLEDSNLFALNRFPGYDRVEDGVRFTYGVDWQFERPRWRVKANVGQSIRLSNQDSILPDGTGLSNKVSDIVGRTEVRYRDFVSVTHRYRVDKDSFAVRRNEIDATVGSIRTYIEAGYTRLNRDISPNLGDLRDREEVRLAGRAGFADYWSVFGSAVVNLTRIQDDPIYGSDGFQPLRTRIGAAYEDDCIELSLTWRRDYQATGDARRGNSFQIHFALKNLGFR</sequence>
<dbReference type="Proteomes" id="UP001548713">
    <property type="component" value="Unassembled WGS sequence"/>
</dbReference>
<comment type="subcellular location">
    <subcellularLocation>
        <location evidence="4">Cell outer membrane</location>
    </subcellularLocation>
</comment>
<dbReference type="HAMAP" id="MF_01411">
    <property type="entry name" value="LPS_assembly_LptD"/>
    <property type="match status" value="1"/>
</dbReference>
<dbReference type="PANTHER" id="PTHR30189:SF1">
    <property type="entry name" value="LPS-ASSEMBLY PROTEIN LPTD"/>
    <property type="match status" value="1"/>
</dbReference>
<keyword evidence="2 4" id="KW-0472">Membrane</keyword>
<protein>
    <recommendedName>
        <fullName evidence="4">LPS-assembly protein LptD</fullName>
    </recommendedName>
</protein>
<dbReference type="Gene3D" id="2.60.450.10">
    <property type="entry name" value="Lipopolysaccharide (LPS) transport protein A like domain"/>
    <property type="match status" value="1"/>
</dbReference>
<dbReference type="InterPro" id="IPR020889">
    <property type="entry name" value="LipoPS_assembly_LptD"/>
</dbReference>
<evidence type="ECO:0000256" key="3">
    <source>
        <dbReference type="ARBA" id="ARBA00023237"/>
    </source>
</evidence>
<accession>A0ABV2CYG2</accession>
<keyword evidence="1 4" id="KW-0732">Signal</keyword>
<dbReference type="InterPro" id="IPR005653">
    <property type="entry name" value="OstA-like_N"/>
</dbReference>
<dbReference type="Pfam" id="PF04453">
    <property type="entry name" value="LptD"/>
    <property type="match status" value="1"/>
</dbReference>
<reference evidence="7 8" key="1">
    <citation type="submission" date="2024-07" db="EMBL/GenBank/DDBJ databases">
        <title>Novosphingobium kalidii RD2P27.</title>
        <authorList>
            <person name="Sun J.-Q."/>
        </authorList>
    </citation>
    <scope>NUCLEOTIDE SEQUENCE [LARGE SCALE GENOMIC DNA]</scope>
    <source>
        <strain evidence="7 8">RD2P27</strain>
    </source>
</reference>
<comment type="caution">
    <text evidence="4">Lacks conserved residue(s) required for the propagation of feature annotation.</text>
</comment>
<dbReference type="EMBL" id="JBEWLY010000008">
    <property type="protein sequence ID" value="MET1754641.1"/>
    <property type="molecule type" value="Genomic_DNA"/>
</dbReference>